<feature type="transmembrane region" description="Helical" evidence="8">
    <location>
        <begin position="382"/>
        <end position="402"/>
    </location>
</feature>
<reference evidence="11" key="1">
    <citation type="submission" date="2021-04" db="EMBL/GenBank/DDBJ databases">
        <title>Sequencing of actinobacteria type strains.</title>
        <authorList>
            <person name="Nguyen G.-S."/>
            <person name="Wentzel A."/>
        </authorList>
    </citation>
    <scope>NUCLEOTIDE SEQUENCE</scope>
    <source>
        <strain evidence="11">DSM 42095</strain>
    </source>
</reference>
<feature type="transmembrane region" description="Helical" evidence="8">
    <location>
        <begin position="348"/>
        <end position="370"/>
    </location>
</feature>
<evidence type="ECO:0000313" key="12">
    <source>
        <dbReference type="Proteomes" id="UP000675554"/>
    </source>
</evidence>
<feature type="transmembrane region" description="Helical" evidence="8">
    <location>
        <begin position="50"/>
        <end position="70"/>
    </location>
</feature>
<sequence>MTAPQTATKEIAEREQPALPPPPRPKSARMGLADVVRVGGSGLRSRPMRVFLSALGIAIGIAAMISVVGISTSSTEDLNRRLAALGTNLLTVLPGTSFGGDAAHLPKESVQMIGNLPHVESVSAIGGTSAKVYRNDHIPTQESSGLTVSAARTDLPASVGAEVVDGRWLNNANSKYPAVVLGSVAASKLGIHEAGPDVRVWLGDEWFTVVGVLAPNELIPDLDSAALVGWDVAEERLDFDGYPSTIYTRAEEAHVEDVQEVLGAAANPESPSEADVSRPSDALAAKQATDDTLSGLLLGLGGVALLVGGVGVANTMVISVLERRAEIGLRRSLGATRGQIRTQFLAEALLLSALGGFGGVLLGIGVTIGYATYQDMAAVVPLWAMAGGIVATLLIGGLAGFYPAVRAAKLPPTEALATT</sequence>
<dbReference type="Pfam" id="PF12704">
    <property type="entry name" value="MacB_PCD"/>
    <property type="match status" value="1"/>
</dbReference>
<evidence type="ECO:0000256" key="5">
    <source>
        <dbReference type="ARBA" id="ARBA00023136"/>
    </source>
</evidence>
<comment type="caution">
    <text evidence="11">The sequence shown here is derived from an EMBL/GenBank/DDBJ whole genome shotgun (WGS) entry which is preliminary data.</text>
</comment>
<keyword evidence="2" id="KW-1003">Cell membrane</keyword>
<organism evidence="11 12">
    <name type="scientific">Streptomyces daliensis</name>
    <dbReference type="NCBI Taxonomy" id="299421"/>
    <lineage>
        <taxon>Bacteria</taxon>
        <taxon>Bacillati</taxon>
        <taxon>Actinomycetota</taxon>
        <taxon>Actinomycetes</taxon>
        <taxon>Kitasatosporales</taxon>
        <taxon>Streptomycetaceae</taxon>
        <taxon>Streptomyces</taxon>
    </lineage>
</organism>
<feature type="transmembrane region" description="Helical" evidence="8">
    <location>
        <begin position="296"/>
        <end position="321"/>
    </location>
</feature>
<keyword evidence="5 8" id="KW-0472">Membrane</keyword>
<feature type="region of interest" description="Disordered" evidence="7">
    <location>
        <begin position="1"/>
        <end position="29"/>
    </location>
</feature>
<keyword evidence="12" id="KW-1185">Reference proteome</keyword>
<proteinExistence type="inferred from homology"/>
<dbReference type="Pfam" id="PF02687">
    <property type="entry name" value="FtsX"/>
    <property type="match status" value="1"/>
</dbReference>
<name>A0A8T4IKN4_9ACTN</name>
<evidence type="ECO:0000256" key="6">
    <source>
        <dbReference type="ARBA" id="ARBA00038076"/>
    </source>
</evidence>
<protein>
    <submittedName>
        <fullName evidence="11">ABC transporter permease</fullName>
    </submittedName>
</protein>
<keyword evidence="4 8" id="KW-1133">Transmembrane helix</keyword>
<dbReference type="GO" id="GO:0005886">
    <property type="term" value="C:plasma membrane"/>
    <property type="evidence" value="ECO:0007669"/>
    <property type="project" value="UniProtKB-SubCell"/>
</dbReference>
<dbReference type="InterPro" id="IPR025857">
    <property type="entry name" value="MacB_PCD"/>
</dbReference>
<dbReference type="EMBL" id="JAGSMN010000036">
    <property type="protein sequence ID" value="MBR7671812.1"/>
    <property type="molecule type" value="Genomic_DNA"/>
</dbReference>
<dbReference type="GO" id="GO:0022857">
    <property type="term" value="F:transmembrane transporter activity"/>
    <property type="evidence" value="ECO:0007669"/>
    <property type="project" value="TreeGrafter"/>
</dbReference>
<keyword evidence="3 8" id="KW-0812">Transmembrane</keyword>
<evidence type="ECO:0000259" key="10">
    <source>
        <dbReference type="Pfam" id="PF12704"/>
    </source>
</evidence>
<dbReference type="InterPro" id="IPR050250">
    <property type="entry name" value="Macrolide_Exporter_MacB"/>
</dbReference>
<feature type="domain" description="ABC3 transporter permease C-terminal" evidence="9">
    <location>
        <begin position="301"/>
        <end position="412"/>
    </location>
</feature>
<evidence type="ECO:0000259" key="9">
    <source>
        <dbReference type="Pfam" id="PF02687"/>
    </source>
</evidence>
<evidence type="ECO:0000313" key="11">
    <source>
        <dbReference type="EMBL" id="MBR7671812.1"/>
    </source>
</evidence>
<comment type="similarity">
    <text evidence="6">Belongs to the ABC-4 integral membrane protein family.</text>
</comment>
<accession>A0A8T4IKN4</accession>
<evidence type="ECO:0000256" key="1">
    <source>
        <dbReference type="ARBA" id="ARBA00004651"/>
    </source>
</evidence>
<comment type="subcellular location">
    <subcellularLocation>
        <location evidence="1">Cell membrane</location>
        <topology evidence="1">Multi-pass membrane protein</topology>
    </subcellularLocation>
</comment>
<evidence type="ECO:0000256" key="3">
    <source>
        <dbReference type="ARBA" id="ARBA00022692"/>
    </source>
</evidence>
<feature type="domain" description="MacB-like periplasmic core" evidence="10">
    <location>
        <begin position="51"/>
        <end position="262"/>
    </location>
</feature>
<evidence type="ECO:0000256" key="4">
    <source>
        <dbReference type="ARBA" id="ARBA00022989"/>
    </source>
</evidence>
<evidence type="ECO:0000256" key="2">
    <source>
        <dbReference type="ARBA" id="ARBA00022475"/>
    </source>
</evidence>
<gene>
    <name evidence="11" type="ORF">KDA82_01905</name>
</gene>
<dbReference type="InterPro" id="IPR003838">
    <property type="entry name" value="ABC3_permease_C"/>
</dbReference>
<evidence type="ECO:0000256" key="7">
    <source>
        <dbReference type="SAM" id="MobiDB-lite"/>
    </source>
</evidence>
<dbReference type="Proteomes" id="UP000675554">
    <property type="component" value="Unassembled WGS sequence"/>
</dbReference>
<dbReference type="AlphaFoldDB" id="A0A8T4IKN4"/>
<evidence type="ECO:0000256" key="8">
    <source>
        <dbReference type="SAM" id="Phobius"/>
    </source>
</evidence>
<dbReference type="PANTHER" id="PTHR30572">
    <property type="entry name" value="MEMBRANE COMPONENT OF TRANSPORTER-RELATED"/>
    <property type="match status" value="1"/>
</dbReference>
<dbReference type="PANTHER" id="PTHR30572:SF4">
    <property type="entry name" value="ABC TRANSPORTER PERMEASE YTRF"/>
    <property type="match status" value="1"/>
</dbReference>